<sequence length="124" mass="13126">MAASGTINIIAQLLGLGKEIDFIDRFTLTETPAKSTQQYRIQATGGTAEVLDLGGVTTIDLIIIKAVANDLLIDTSNVGGAGSFVEELNISEGEIAVFKPGGTVFIDNETGVEQCTYEYIIIGR</sequence>
<comment type="caution">
    <text evidence="1">The sequence shown here is derived from an EMBL/GenBank/DDBJ whole genome shotgun (WGS) entry which is preliminary data.</text>
</comment>
<proteinExistence type="predicted"/>
<dbReference type="AlphaFoldDB" id="A0A0F9J3I6"/>
<gene>
    <name evidence="1" type="ORF">LCGC14_1803950</name>
</gene>
<evidence type="ECO:0000313" key="1">
    <source>
        <dbReference type="EMBL" id="KKM00491.1"/>
    </source>
</evidence>
<reference evidence="1" key="1">
    <citation type="journal article" date="2015" name="Nature">
        <title>Complex archaea that bridge the gap between prokaryotes and eukaryotes.</title>
        <authorList>
            <person name="Spang A."/>
            <person name="Saw J.H."/>
            <person name="Jorgensen S.L."/>
            <person name="Zaremba-Niedzwiedzka K."/>
            <person name="Martijn J."/>
            <person name="Lind A.E."/>
            <person name="van Eijk R."/>
            <person name="Schleper C."/>
            <person name="Guy L."/>
            <person name="Ettema T.J."/>
        </authorList>
    </citation>
    <scope>NUCLEOTIDE SEQUENCE</scope>
</reference>
<dbReference type="EMBL" id="LAZR01017422">
    <property type="protein sequence ID" value="KKM00491.1"/>
    <property type="molecule type" value="Genomic_DNA"/>
</dbReference>
<organism evidence="1">
    <name type="scientific">marine sediment metagenome</name>
    <dbReference type="NCBI Taxonomy" id="412755"/>
    <lineage>
        <taxon>unclassified sequences</taxon>
        <taxon>metagenomes</taxon>
        <taxon>ecological metagenomes</taxon>
    </lineage>
</organism>
<protein>
    <submittedName>
        <fullName evidence="1">Uncharacterized protein</fullName>
    </submittedName>
</protein>
<accession>A0A0F9J3I6</accession>
<name>A0A0F9J3I6_9ZZZZ</name>